<feature type="compositionally biased region" description="Basic and acidic residues" evidence="6">
    <location>
        <begin position="12"/>
        <end position="22"/>
    </location>
</feature>
<dbReference type="SUPFAM" id="SSF51161">
    <property type="entry name" value="Trimeric LpxA-like enzymes"/>
    <property type="match status" value="1"/>
</dbReference>
<dbReference type="GO" id="GO:0008780">
    <property type="term" value="F:acyl-[acyl-carrier-protein]-UDP-N-acetylglucosamine O-acyltransferase activity"/>
    <property type="evidence" value="ECO:0007669"/>
    <property type="project" value="InterPro"/>
</dbReference>
<dbReference type="GO" id="GO:0009245">
    <property type="term" value="P:lipid A biosynthetic process"/>
    <property type="evidence" value="ECO:0007669"/>
    <property type="project" value="UniProtKB-KW"/>
</dbReference>
<feature type="region of interest" description="Disordered" evidence="6">
    <location>
        <begin position="1"/>
        <end position="78"/>
    </location>
</feature>
<evidence type="ECO:0000313" key="9">
    <source>
        <dbReference type="Proteomes" id="UP000431080"/>
    </source>
</evidence>
<feature type="domain" description="UDP N-acetylglucosamine O-acyltransferase C-terminal" evidence="7">
    <location>
        <begin position="282"/>
        <end position="321"/>
    </location>
</feature>
<feature type="compositionally biased region" description="Basic and acidic residues" evidence="6">
    <location>
        <begin position="172"/>
        <end position="182"/>
    </location>
</feature>
<evidence type="ECO:0000313" key="8">
    <source>
        <dbReference type="EMBL" id="MRG60568.1"/>
    </source>
</evidence>
<dbReference type="PANTHER" id="PTHR43480:SF1">
    <property type="entry name" value="ACYL-[ACYL-CARRIER-PROTEIN]--UDP-N-ACETYLGLUCOSAMINE O-ACYLTRANSFERASE, MITOCHONDRIAL-RELATED"/>
    <property type="match status" value="1"/>
</dbReference>
<dbReference type="InterPro" id="IPR029098">
    <property type="entry name" value="Acetyltransf_C"/>
</dbReference>
<evidence type="ECO:0000256" key="1">
    <source>
        <dbReference type="ARBA" id="ARBA00022516"/>
    </source>
</evidence>
<evidence type="ECO:0000256" key="2">
    <source>
        <dbReference type="ARBA" id="ARBA00022556"/>
    </source>
</evidence>
<dbReference type="EMBL" id="WJIF01000006">
    <property type="protein sequence ID" value="MRG60568.1"/>
    <property type="molecule type" value="Genomic_DNA"/>
</dbReference>
<comment type="caution">
    <text evidence="8">The sequence shown here is derived from an EMBL/GenBank/DDBJ whole genome shotgun (WGS) entry which is preliminary data.</text>
</comment>
<evidence type="ECO:0000259" key="7">
    <source>
        <dbReference type="Pfam" id="PF13720"/>
    </source>
</evidence>
<sequence>MGSRQFPRRPRPRDAHPPDRCHLARIHPRTSRVLPAFGHRRSRSDPDRRHGRAPHGVAGHGDQPGLAHALHARGSDRCRRRHRVRIAHAASARAGAAGVPPRGGSLRARQIERRIGGGAEVNTIHPTAVITGDVRLGERNVVGPFAVITGPVVIGDDNWIGAGAVIGAPPEVRSHPHPREEGEPAGNGVRIGDRTTIREYVQIHQGWKSETRIGDDVFLMNQVYVAHDGELGAGVTLASSVLLAGHVRIGAGANLGLGTSVHQFREIGRGSMVGMGSVVTTDLPPYAKAFGNPARVRGANVVGMERSGVEPALTDVLAVVYAGGVADLSSIPDREIRVAVEAWTARSGIAQ</sequence>
<dbReference type="InterPro" id="IPR011004">
    <property type="entry name" value="Trimer_LpxA-like_sf"/>
</dbReference>
<proteinExistence type="predicted"/>
<evidence type="ECO:0000256" key="3">
    <source>
        <dbReference type="ARBA" id="ARBA00022679"/>
    </source>
</evidence>
<dbReference type="PANTHER" id="PTHR43480">
    <property type="entry name" value="ACYL-[ACYL-CARRIER-PROTEIN]--UDP-N-ACETYLGLUCOSAMINE O-ACYLTRANSFERASE"/>
    <property type="match status" value="1"/>
</dbReference>
<gene>
    <name evidence="8" type="ORF">GE115_11925</name>
</gene>
<keyword evidence="2" id="KW-0441">Lipid A biosynthesis</keyword>
<reference evidence="8 9" key="1">
    <citation type="submission" date="2019-10" db="EMBL/GenBank/DDBJ databases">
        <authorList>
            <person name="Nie G."/>
            <person name="Ming H."/>
            <person name="Yi B."/>
        </authorList>
    </citation>
    <scope>NUCLEOTIDE SEQUENCE [LARGE SCALE GENOMIC DNA]</scope>
    <source>
        <strain evidence="8 9">CFH 90414</strain>
    </source>
</reference>
<dbReference type="GO" id="GO:0016020">
    <property type="term" value="C:membrane"/>
    <property type="evidence" value="ECO:0007669"/>
    <property type="project" value="GOC"/>
</dbReference>
<evidence type="ECO:0000256" key="6">
    <source>
        <dbReference type="SAM" id="MobiDB-lite"/>
    </source>
</evidence>
<dbReference type="Proteomes" id="UP000431080">
    <property type="component" value="Unassembled WGS sequence"/>
</dbReference>
<dbReference type="Pfam" id="PF13720">
    <property type="entry name" value="Acetyltransf_11"/>
    <property type="match status" value="1"/>
</dbReference>
<evidence type="ECO:0000256" key="5">
    <source>
        <dbReference type="ARBA" id="ARBA00023315"/>
    </source>
</evidence>
<name>A0A6I2FII4_9MICO</name>
<feature type="compositionally biased region" description="Basic residues" evidence="6">
    <location>
        <begin position="1"/>
        <end position="11"/>
    </location>
</feature>
<protein>
    <recommendedName>
        <fullName evidence="7">UDP N-acetylglucosamine O-acyltransferase C-terminal domain-containing protein</fullName>
    </recommendedName>
</protein>
<dbReference type="InterPro" id="IPR010137">
    <property type="entry name" value="Lipid_A_LpxA"/>
</dbReference>
<keyword evidence="5" id="KW-0012">Acyltransferase</keyword>
<keyword evidence="4" id="KW-0443">Lipid metabolism</keyword>
<dbReference type="AlphaFoldDB" id="A0A6I2FII4"/>
<dbReference type="Gene3D" id="2.160.10.10">
    <property type="entry name" value="Hexapeptide repeat proteins"/>
    <property type="match status" value="1"/>
</dbReference>
<keyword evidence="1" id="KW-0444">Lipid biosynthesis</keyword>
<feature type="region of interest" description="Disordered" evidence="6">
    <location>
        <begin position="170"/>
        <end position="189"/>
    </location>
</feature>
<accession>A0A6I2FII4</accession>
<keyword evidence="9" id="KW-1185">Reference proteome</keyword>
<evidence type="ECO:0000256" key="4">
    <source>
        <dbReference type="ARBA" id="ARBA00023098"/>
    </source>
</evidence>
<keyword evidence="3" id="KW-0808">Transferase</keyword>
<organism evidence="8 9">
    <name type="scientific">Agromyces agglutinans</name>
    <dbReference type="NCBI Taxonomy" id="2662258"/>
    <lineage>
        <taxon>Bacteria</taxon>
        <taxon>Bacillati</taxon>
        <taxon>Actinomycetota</taxon>
        <taxon>Actinomycetes</taxon>
        <taxon>Micrococcales</taxon>
        <taxon>Microbacteriaceae</taxon>
        <taxon>Agromyces</taxon>
    </lineage>
</organism>